<evidence type="ECO:0000256" key="4">
    <source>
        <dbReference type="ARBA" id="ARBA00022741"/>
    </source>
</evidence>
<dbReference type="Pfam" id="PF00733">
    <property type="entry name" value="Asn_synthase"/>
    <property type="match status" value="1"/>
</dbReference>
<dbReference type="Pfam" id="PF13537">
    <property type="entry name" value="GATase_7"/>
    <property type="match status" value="1"/>
</dbReference>
<dbReference type="NCBIfam" id="TIGR01536">
    <property type="entry name" value="asn_synth_AEB"/>
    <property type="match status" value="1"/>
</dbReference>
<evidence type="ECO:0000256" key="5">
    <source>
        <dbReference type="ARBA" id="ARBA00022840"/>
    </source>
</evidence>
<evidence type="ECO:0000256" key="2">
    <source>
        <dbReference type="ARBA" id="ARBA00005752"/>
    </source>
</evidence>
<evidence type="ECO:0000256" key="3">
    <source>
        <dbReference type="ARBA" id="ARBA00012737"/>
    </source>
</evidence>
<keyword evidence="5" id="KW-0067">ATP-binding</keyword>
<comment type="catalytic activity">
    <reaction evidence="7">
        <text>L-aspartate + L-glutamine + ATP + H2O = L-asparagine + L-glutamate + AMP + diphosphate + H(+)</text>
        <dbReference type="Rhea" id="RHEA:12228"/>
        <dbReference type="ChEBI" id="CHEBI:15377"/>
        <dbReference type="ChEBI" id="CHEBI:15378"/>
        <dbReference type="ChEBI" id="CHEBI:29985"/>
        <dbReference type="ChEBI" id="CHEBI:29991"/>
        <dbReference type="ChEBI" id="CHEBI:30616"/>
        <dbReference type="ChEBI" id="CHEBI:33019"/>
        <dbReference type="ChEBI" id="CHEBI:58048"/>
        <dbReference type="ChEBI" id="CHEBI:58359"/>
        <dbReference type="ChEBI" id="CHEBI:456215"/>
        <dbReference type="EC" id="6.3.5.4"/>
    </reaction>
</comment>
<keyword evidence="10" id="KW-1185">Reference proteome</keyword>
<dbReference type="Gene3D" id="3.60.20.10">
    <property type="entry name" value="Glutamine Phosphoribosylpyrophosphate, subunit 1, domain 1"/>
    <property type="match status" value="1"/>
</dbReference>
<sequence length="569" mass="66222">MCGIVGIISLSKSLDERKNTLHKMLQAQAHRGPDAQQDWHDATCSLGHNRLSIIDLSEEANQPMHSHCGRYVVVFNGEIYNYIEIKAALQNHFVFKTQSDTEVLLSAYIHWGNSFLDKLNGMFSIAIWDKIEQKLFIARDRFGVKPFYFYKNEEQFVFASEIKTLFAAEVPKLKNDKVWSGYLVNGTYGLPDETFWKNIYQLSPGHFAELSPVNKYDFQPKKWYNFEDRIHTIPQMNANTLKEEYSALLDDAIQLRFRADVPLGMNVSGGLDSSTLIALIHKNLPSKQKIEAFTFYCNDTNYDELPWVNDLLKDKPYHLNKVLLEVNKIPQLIEESCYYQDEPFGGFPTLAYSQLFKSAREKGIKVLLDGQGMDEAWAGYDYYHNNSNSLIQGTKSSPVKPEVLDADFNLLASKEVFPTPFSSKLQNLQYRDIFYTKIPRALRFNDRISMQHGTELREPFLDYRLVELAFAQPDSVKFDNGNTKWMLRQISQQLLGNKIALAPKRALQTPQREWMANELETYVQERISEFSNFDFVNKNQVQKIWEEYKKGNQENSFYLWQWINLSYLR</sequence>
<dbReference type="EC" id="6.3.5.4" evidence="3"/>
<organism evidence="9 10">
    <name type="scientific">Flavobacterium bernardetii</name>
    <dbReference type="NCBI Taxonomy" id="2813823"/>
    <lineage>
        <taxon>Bacteria</taxon>
        <taxon>Pseudomonadati</taxon>
        <taxon>Bacteroidota</taxon>
        <taxon>Flavobacteriia</taxon>
        <taxon>Flavobacteriales</taxon>
        <taxon>Flavobacteriaceae</taxon>
        <taxon>Flavobacterium</taxon>
    </lineage>
</organism>
<evidence type="ECO:0000313" key="10">
    <source>
        <dbReference type="Proteomes" id="UP000605990"/>
    </source>
</evidence>
<evidence type="ECO:0000256" key="1">
    <source>
        <dbReference type="ARBA" id="ARBA00005187"/>
    </source>
</evidence>
<evidence type="ECO:0000259" key="8">
    <source>
        <dbReference type="PROSITE" id="PS51278"/>
    </source>
</evidence>
<dbReference type="InterPro" id="IPR014729">
    <property type="entry name" value="Rossmann-like_a/b/a_fold"/>
</dbReference>
<protein>
    <recommendedName>
        <fullName evidence="3">asparagine synthase (glutamine-hydrolyzing)</fullName>
        <ecNumber evidence="3">6.3.5.4</ecNumber>
    </recommendedName>
</protein>
<dbReference type="RefSeq" id="WP_166124587.1">
    <property type="nucleotide sequence ID" value="NZ_JAANOQ010000001.1"/>
</dbReference>
<dbReference type="PANTHER" id="PTHR43284">
    <property type="entry name" value="ASPARAGINE SYNTHETASE (GLUTAMINE-HYDROLYZING)"/>
    <property type="match status" value="1"/>
</dbReference>
<dbReference type="Gene3D" id="3.40.50.620">
    <property type="entry name" value="HUPs"/>
    <property type="match status" value="1"/>
</dbReference>
<gene>
    <name evidence="9" type="primary">asnB</name>
    <name evidence="9" type="ORF">H8R27_00400</name>
</gene>
<dbReference type="InterPro" id="IPR051786">
    <property type="entry name" value="ASN_synthetase/amidase"/>
</dbReference>
<evidence type="ECO:0000313" key="9">
    <source>
        <dbReference type="EMBL" id="MBC5833332.1"/>
    </source>
</evidence>
<evidence type="ECO:0000256" key="6">
    <source>
        <dbReference type="ARBA" id="ARBA00022962"/>
    </source>
</evidence>
<keyword evidence="9" id="KW-0436">Ligase</keyword>
<comment type="caution">
    <text evidence="9">The sequence shown here is derived from an EMBL/GenBank/DDBJ whole genome shotgun (WGS) entry which is preliminary data.</text>
</comment>
<dbReference type="GO" id="GO:0004066">
    <property type="term" value="F:asparagine synthase (glutamine-hydrolyzing) activity"/>
    <property type="evidence" value="ECO:0007669"/>
    <property type="project" value="UniProtKB-EC"/>
</dbReference>
<feature type="domain" description="Glutamine amidotransferase type-2" evidence="8">
    <location>
        <begin position="2"/>
        <end position="213"/>
    </location>
</feature>
<comment type="similarity">
    <text evidence="2">Belongs to the asparagine synthetase family.</text>
</comment>
<dbReference type="InterPro" id="IPR006426">
    <property type="entry name" value="Asn_synth_AEB"/>
</dbReference>
<dbReference type="InterPro" id="IPR017932">
    <property type="entry name" value="GATase_2_dom"/>
</dbReference>
<comment type="pathway">
    <text evidence="1">Amino-acid biosynthesis; L-asparagine biosynthesis; L-asparagine from L-aspartate (L-Gln route): step 1/1.</text>
</comment>
<keyword evidence="4" id="KW-0547">Nucleotide-binding</keyword>
<dbReference type="PROSITE" id="PS51278">
    <property type="entry name" value="GATASE_TYPE_2"/>
    <property type="match status" value="1"/>
</dbReference>
<accession>A0ABR7IU92</accession>
<dbReference type="PANTHER" id="PTHR43284:SF1">
    <property type="entry name" value="ASPARAGINE SYNTHETASE"/>
    <property type="match status" value="1"/>
</dbReference>
<dbReference type="InterPro" id="IPR001962">
    <property type="entry name" value="Asn_synthase"/>
</dbReference>
<dbReference type="PIRSF" id="PIRSF001589">
    <property type="entry name" value="Asn_synthetase_glu-h"/>
    <property type="match status" value="1"/>
</dbReference>
<keyword evidence="6" id="KW-0315">Glutamine amidotransferase</keyword>
<evidence type="ECO:0000256" key="7">
    <source>
        <dbReference type="ARBA" id="ARBA00048741"/>
    </source>
</evidence>
<dbReference type="SUPFAM" id="SSF56235">
    <property type="entry name" value="N-terminal nucleophile aminohydrolases (Ntn hydrolases)"/>
    <property type="match status" value="1"/>
</dbReference>
<dbReference type="EMBL" id="JACRUN010000001">
    <property type="protein sequence ID" value="MBC5833332.1"/>
    <property type="molecule type" value="Genomic_DNA"/>
</dbReference>
<dbReference type="CDD" id="cd01991">
    <property type="entry name" value="Asn_synthase_B_C"/>
    <property type="match status" value="1"/>
</dbReference>
<dbReference type="InterPro" id="IPR029055">
    <property type="entry name" value="Ntn_hydrolases_N"/>
</dbReference>
<proteinExistence type="inferred from homology"/>
<reference evidence="9 10" key="1">
    <citation type="submission" date="2020-08" db="EMBL/GenBank/DDBJ databases">
        <title>Description of novel Flavobacterium F-408 isolate.</title>
        <authorList>
            <person name="Saticioglu I.B."/>
            <person name="Duman M."/>
            <person name="Altun S."/>
        </authorList>
    </citation>
    <scope>NUCLEOTIDE SEQUENCE [LARGE SCALE GENOMIC DNA]</scope>
    <source>
        <strain evidence="9 10">F-408</strain>
    </source>
</reference>
<dbReference type="Proteomes" id="UP000605990">
    <property type="component" value="Unassembled WGS sequence"/>
</dbReference>
<dbReference type="CDD" id="cd00712">
    <property type="entry name" value="AsnB"/>
    <property type="match status" value="1"/>
</dbReference>
<dbReference type="InterPro" id="IPR033738">
    <property type="entry name" value="AsnB_N"/>
</dbReference>
<dbReference type="SUPFAM" id="SSF52402">
    <property type="entry name" value="Adenine nucleotide alpha hydrolases-like"/>
    <property type="match status" value="1"/>
</dbReference>
<name>A0ABR7IU92_9FLAO</name>